<gene>
    <name evidence="1" type="primary">LOC114346516</name>
</gene>
<dbReference type="RefSeq" id="XP_028153053.1">
    <property type="nucleotide sequence ID" value="XM_028297252.1"/>
</dbReference>
<dbReference type="InParanoid" id="A0A6P7H5Q5"/>
<evidence type="ECO:0000313" key="1">
    <source>
        <dbReference type="RefSeq" id="XP_028153053.1"/>
    </source>
</evidence>
<accession>A0A6P7H5Q5</accession>
<dbReference type="PANTHER" id="PTHR34615:SF1">
    <property type="entry name" value="PX DOMAIN-CONTAINING PROTEIN"/>
    <property type="match status" value="1"/>
</dbReference>
<name>A0A6P7H5Q5_DIAVI</name>
<dbReference type="AlphaFoldDB" id="A0A6P7H5Q5"/>
<organism evidence="1">
    <name type="scientific">Diabrotica virgifera virgifera</name>
    <name type="common">western corn rootworm</name>
    <dbReference type="NCBI Taxonomy" id="50390"/>
    <lineage>
        <taxon>Eukaryota</taxon>
        <taxon>Metazoa</taxon>
        <taxon>Ecdysozoa</taxon>
        <taxon>Arthropoda</taxon>
        <taxon>Hexapoda</taxon>
        <taxon>Insecta</taxon>
        <taxon>Pterygota</taxon>
        <taxon>Neoptera</taxon>
        <taxon>Endopterygota</taxon>
        <taxon>Coleoptera</taxon>
        <taxon>Polyphaga</taxon>
        <taxon>Cucujiformia</taxon>
        <taxon>Chrysomeloidea</taxon>
        <taxon>Chrysomelidae</taxon>
        <taxon>Galerucinae</taxon>
        <taxon>Diabroticina</taxon>
        <taxon>Diabroticites</taxon>
        <taxon>Diabrotica</taxon>
    </lineage>
</organism>
<proteinExistence type="predicted"/>
<sequence>MDFEMEIDAAIIAGAEDNEIEDLVLINLLEVEDIQQVDIHFDFNELTNSQCKDFFRFSSDDIRLLVNLLRIPNEIRTANRNKVTGLTALCILLRRLIYPNRLKDLQILFGLSPQSLSHIINYMLDFIMNEWGHLLNDLRNHAWLDIEKMEYYSQVMLCIIVITVKYNKLEMS</sequence>
<reference evidence="1" key="1">
    <citation type="submission" date="2025-08" db="UniProtKB">
        <authorList>
            <consortium name="RefSeq"/>
        </authorList>
    </citation>
    <scope>IDENTIFICATION</scope>
    <source>
        <tissue evidence="1">Whole insect</tissue>
    </source>
</reference>
<dbReference type="PANTHER" id="PTHR34615">
    <property type="entry name" value="PX DOMAIN-CONTAINING PROTEIN"/>
    <property type="match status" value="1"/>
</dbReference>
<protein>
    <submittedName>
        <fullName evidence="1">Uncharacterized protein LOC114346516</fullName>
    </submittedName>
</protein>